<reference evidence="19 20" key="1">
    <citation type="submission" date="2020-08" db="EMBL/GenBank/DDBJ databases">
        <authorList>
            <person name="Liu C."/>
            <person name="Sun Q."/>
        </authorList>
    </citation>
    <scope>NUCLEOTIDE SEQUENCE [LARGE SCALE GENOMIC DNA]</scope>
    <source>
        <strain evidence="19 20">NSJ-29</strain>
    </source>
</reference>
<evidence type="ECO:0000256" key="10">
    <source>
        <dbReference type="ARBA" id="ARBA00038976"/>
    </source>
</evidence>
<keyword evidence="7" id="KW-0482">Metalloprotease</keyword>
<evidence type="ECO:0000259" key="18">
    <source>
        <dbReference type="Pfam" id="PF07687"/>
    </source>
</evidence>
<dbReference type="GO" id="GO:0005829">
    <property type="term" value="C:cytosol"/>
    <property type="evidence" value="ECO:0007669"/>
    <property type="project" value="TreeGrafter"/>
</dbReference>
<comment type="similarity">
    <text evidence="12">Belongs to the peptidase M20C family.</text>
</comment>
<evidence type="ECO:0000256" key="6">
    <source>
        <dbReference type="ARBA" id="ARBA00022833"/>
    </source>
</evidence>
<dbReference type="RefSeq" id="WP_118644448.1">
    <property type="nucleotide sequence ID" value="NZ_CP060635.1"/>
</dbReference>
<dbReference type="CDD" id="cd03890">
    <property type="entry name" value="M20_pepD"/>
    <property type="match status" value="1"/>
</dbReference>
<protein>
    <recommendedName>
        <fullName evidence="13">Cytosol non-specific dipeptidase</fullName>
        <ecNumber evidence="10">3.4.13.18</ecNumber>
    </recommendedName>
    <alternativeName>
        <fullName evidence="16">Aminoacyl-histidine dipeptidase</fullName>
    </alternativeName>
    <alternativeName>
        <fullName evidence="15">Beta-alanyl-histidine dipeptidase</fullName>
    </alternativeName>
    <alternativeName>
        <fullName evidence="14">Carnosinase</fullName>
    </alternativeName>
    <alternativeName>
        <fullName evidence="11">Peptidase D</fullName>
    </alternativeName>
    <alternativeName>
        <fullName evidence="17">Xaa-His dipeptidase</fullName>
    </alternativeName>
</protein>
<evidence type="ECO:0000256" key="4">
    <source>
        <dbReference type="ARBA" id="ARBA00022723"/>
    </source>
</evidence>
<dbReference type="PRINTS" id="PR00934">
    <property type="entry name" value="XHISDIPTASE"/>
</dbReference>
<dbReference type="GO" id="GO:0006508">
    <property type="term" value="P:proteolysis"/>
    <property type="evidence" value="ECO:0007669"/>
    <property type="project" value="UniProtKB-KW"/>
</dbReference>
<keyword evidence="5" id="KW-0378">Hydrolase</keyword>
<evidence type="ECO:0000256" key="3">
    <source>
        <dbReference type="ARBA" id="ARBA00022670"/>
    </source>
</evidence>
<dbReference type="GO" id="GO:0070573">
    <property type="term" value="F:metallodipeptidase activity"/>
    <property type="evidence" value="ECO:0007669"/>
    <property type="project" value="TreeGrafter"/>
</dbReference>
<dbReference type="FunFam" id="3.40.630.10:FF:000015">
    <property type="entry name" value="Aminoacyl-histidine dipeptidase PepD"/>
    <property type="match status" value="1"/>
</dbReference>
<evidence type="ECO:0000256" key="8">
    <source>
        <dbReference type="ARBA" id="ARBA00023285"/>
    </source>
</evidence>
<keyword evidence="3" id="KW-0645">Protease</keyword>
<keyword evidence="4" id="KW-0479">Metal-binding</keyword>
<gene>
    <name evidence="19" type="ORF">H9Q79_04915</name>
</gene>
<dbReference type="Gene3D" id="3.40.630.10">
    <property type="entry name" value="Zn peptidases"/>
    <property type="match status" value="2"/>
</dbReference>
<dbReference type="EMBL" id="CP060635">
    <property type="protein sequence ID" value="QNM09636.1"/>
    <property type="molecule type" value="Genomic_DNA"/>
</dbReference>
<keyword evidence="8" id="KW-0170">Cobalt</keyword>
<evidence type="ECO:0000256" key="17">
    <source>
        <dbReference type="ARBA" id="ARBA00078074"/>
    </source>
</evidence>
<dbReference type="GO" id="GO:0046872">
    <property type="term" value="F:metal ion binding"/>
    <property type="evidence" value="ECO:0007669"/>
    <property type="project" value="UniProtKB-KW"/>
</dbReference>
<dbReference type="Pfam" id="PF01546">
    <property type="entry name" value="Peptidase_M20"/>
    <property type="match status" value="1"/>
</dbReference>
<evidence type="ECO:0000313" key="19">
    <source>
        <dbReference type="EMBL" id="QNM09636.1"/>
    </source>
</evidence>
<dbReference type="InterPro" id="IPR011650">
    <property type="entry name" value="Peptidase_M20_dimer"/>
</dbReference>
<dbReference type="NCBIfam" id="TIGR01893">
    <property type="entry name" value="aa-his-dipept"/>
    <property type="match status" value="1"/>
</dbReference>
<feature type="domain" description="Peptidase M20 dimerisation" evidence="18">
    <location>
        <begin position="207"/>
        <end position="290"/>
    </location>
</feature>
<evidence type="ECO:0000256" key="11">
    <source>
        <dbReference type="ARBA" id="ARBA00044252"/>
    </source>
</evidence>
<keyword evidence="20" id="KW-1185">Reference proteome</keyword>
<accession>A0A7G9GFQ4</accession>
<evidence type="ECO:0000256" key="5">
    <source>
        <dbReference type="ARBA" id="ARBA00022801"/>
    </source>
</evidence>
<dbReference type="KEGG" id="whj:H9Q79_04915"/>
<evidence type="ECO:0000313" key="20">
    <source>
        <dbReference type="Proteomes" id="UP000515860"/>
    </source>
</evidence>
<organism evidence="19 20">
    <name type="scientific">Wansuia hejianensis</name>
    <dbReference type="NCBI Taxonomy" id="2763667"/>
    <lineage>
        <taxon>Bacteria</taxon>
        <taxon>Bacillati</taxon>
        <taxon>Bacillota</taxon>
        <taxon>Clostridia</taxon>
        <taxon>Lachnospirales</taxon>
        <taxon>Lachnospiraceae</taxon>
        <taxon>Wansuia</taxon>
    </lineage>
</organism>
<evidence type="ECO:0000256" key="16">
    <source>
        <dbReference type="ARBA" id="ARBA00077688"/>
    </source>
</evidence>
<proteinExistence type="inferred from homology"/>
<comment type="catalytic activity">
    <reaction evidence="9">
        <text>Hydrolysis of dipeptides, preferentially hydrophobic dipeptides including prolyl amino acids.</text>
        <dbReference type="EC" id="3.4.13.18"/>
    </reaction>
</comment>
<dbReference type="AlphaFoldDB" id="A0A7G9GFQ4"/>
<name>A0A7G9GFQ4_9FIRM</name>
<sequence>MEALKGLQPERVFYYFEEISRIPRGSGNTDGISSYLMGFAEKHGLWAHRDDANNVIIRKDASAGCEKAAAVILQGHCDMVCEKKPGSRHNFLRDPLKLRVDGDLVYAEDTTLGGDDGIALAYILAILEDDSIVHPALEAVITTDEEIGLLGAAALDYSLLKGRLMLNLDSEEEGILLAGCAGGMTGKTRIPVHYGEVSAEWFEVQICGLTGGHSGSEIDKNRANSNLLAGRLLYCLDQQFEYVLGELEGGTKDNAIPRETALLVGIDGENEDELLAAVRRLDAELKREYRGCDGNVELSVQKKGGGVKPGLNPISLQKVIFYLMNVPNGVIKMSGEIQGLVETSCNLGIMKLQPEEFYCCSSVRSSVGSAKEAVSDRICYLTEFLGGDYEVEGAYPAWEYQEKSPFRDRVAAVCEKLSGRRPEIEVIHAGLECGLFYENLPGLECVSMGPDLRDIHTTEETMSVSSVQRVYELVLEILKEQAAAI</sequence>
<dbReference type="PANTHER" id="PTHR43501">
    <property type="entry name" value="CYTOSOL NON-SPECIFIC DIPEPTIDASE"/>
    <property type="match status" value="1"/>
</dbReference>
<evidence type="ECO:0000256" key="1">
    <source>
        <dbReference type="ARBA" id="ARBA00001941"/>
    </source>
</evidence>
<dbReference type="PANTHER" id="PTHR43501:SF1">
    <property type="entry name" value="CYTOSOL NON-SPECIFIC DIPEPTIDASE"/>
    <property type="match status" value="1"/>
</dbReference>
<keyword evidence="6" id="KW-0862">Zinc</keyword>
<comment type="cofactor">
    <cofactor evidence="1">
        <name>Co(2+)</name>
        <dbReference type="ChEBI" id="CHEBI:48828"/>
    </cofactor>
</comment>
<dbReference type="InterPro" id="IPR001160">
    <property type="entry name" value="Peptidase_M20C"/>
</dbReference>
<dbReference type="EC" id="3.4.13.18" evidence="10"/>
<evidence type="ECO:0000256" key="9">
    <source>
        <dbReference type="ARBA" id="ARBA00036421"/>
    </source>
</evidence>
<evidence type="ECO:0000256" key="15">
    <source>
        <dbReference type="ARBA" id="ARBA00076004"/>
    </source>
</evidence>
<dbReference type="Pfam" id="PF07687">
    <property type="entry name" value="M20_dimer"/>
    <property type="match status" value="1"/>
</dbReference>
<evidence type="ECO:0000256" key="2">
    <source>
        <dbReference type="ARBA" id="ARBA00001947"/>
    </source>
</evidence>
<evidence type="ECO:0000256" key="12">
    <source>
        <dbReference type="ARBA" id="ARBA00061423"/>
    </source>
</evidence>
<dbReference type="InterPro" id="IPR002933">
    <property type="entry name" value="Peptidase_M20"/>
</dbReference>
<dbReference type="Proteomes" id="UP000515860">
    <property type="component" value="Chromosome"/>
</dbReference>
<comment type="cofactor">
    <cofactor evidence="2">
        <name>Zn(2+)</name>
        <dbReference type="ChEBI" id="CHEBI:29105"/>
    </cofactor>
</comment>
<evidence type="ECO:0000256" key="13">
    <source>
        <dbReference type="ARBA" id="ARBA00071271"/>
    </source>
</evidence>
<evidence type="ECO:0000256" key="7">
    <source>
        <dbReference type="ARBA" id="ARBA00023049"/>
    </source>
</evidence>
<dbReference type="PIRSF" id="PIRSF016599">
    <property type="entry name" value="Xaa-His_dipept"/>
    <property type="match status" value="1"/>
</dbReference>
<dbReference type="FunFam" id="3.40.630.10:FF:000018">
    <property type="entry name" value="Aminoacyl-histidine dipeptidase PepD"/>
    <property type="match status" value="1"/>
</dbReference>
<evidence type="ECO:0000256" key="14">
    <source>
        <dbReference type="ARBA" id="ARBA00075285"/>
    </source>
</evidence>
<dbReference type="SUPFAM" id="SSF53187">
    <property type="entry name" value="Zn-dependent exopeptidases"/>
    <property type="match status" value="1"/>
</dbReference>